<organism evidence="3 4">
    <name type="scientific">Alitibacter langaaensis DSM 22999</name>
    <dbReference type="NCBI Taxonomy" id="1122935"/>
    <lineage>
        <taxon>Bacteria</taxon>
        <taxon>Pseudomonadati</taxon>
        <taxon>Pseudomonadota</taxon>
        <taxon>Gammaproteobacteria</taxon>
        <taxon>Pasteurellales</taxon>
        <taxon>Pasteurellaceae</taxon>
        <taxon>Alitibacter</taxon>
    </lineage>
</organism>
<dbReference type="InterPro" id="IPR020568">
    <property type="entry name" value="Ribosomal_Su5_D2-typ_SF"/>
</dbReference>
<reference evidence="3 4" key="1">
    <citation type="submission" date="2018-05" db="EMBL/GenBank/DDBJ databases">
        <title>Genomic Encyclopedia of Type Strains, Phase IV (KMG-IV): sequencing the most valuable type-strain genomes for metagenomic binning, comparative biology and taxonomic classification.</title>
        <authorList>
            <person name="Goeker M."/>
        </authorList>
    </citation>
    <scope>NUCLEOTIDE SEQUENCE [LARGE SCALE GENOMIC DNA]</scope>
    <source>
        <strain evidence="3 4">DSM 22999</strain>
    </source>
</reference>
<keyword evidence="4" id="KW-1185">Reference proteome</keyword>
<accession>A0A2U0T7Z4</accession>
<dbReference type="InterPro" id="IPR004482">
    <property type="entry name" value="Mg_chelat-rel"/>
</dbReference>
<dbReference type="AlphaFoldDB" id="A0A2U0T7Z4"/>
<dbReference type="EMBL" id="QENU01000005">
    <property type="protein sequence ID" value="PVX39750.1"/>
    <property type="molecule type" value="Genomic_DNA"/>
</dbReference>
<gene>
    <name evidence="3" type="ORF">C8D76_10585</name>
</gene>
<dbReference type="RefSeq" id="WP_116631710.1">
    <property type="nucleotide sequence ID" value="NZ_QENU01000005.1"/>
</dbReference>
<dbReference type="Pfam" id="PF13335">
    <property type="entry name" value="Mg_chelatase_C"/>
    <property type="match status" value="1"/>
</dbReference>
<dbReference type="Pfam" id="PF01078">
    <property type="entry name" value="Mg_chelatase"/>
    <property type="match status" value="1"/>
</dbReference>
<protein>
    <submittedName>
        <fullName evidence="3">Magnesium chelatase family protein</fullName>
    </submittedName>
</protein>
<dbReference type="Proteomes" id="UP000245909">
    <property type="component" value="Unassembled WGS sequence"/>
</dbReference>
<dbReference type="InterPro" id="IPR045006">
    <property type="entry name" value="CHLI-like"/>
</dbReference>
<dbReference type="Gene3D" id="3.40.50.300">
    <property type="entry name" value="P-loop containing nucleotide triphosphate hydrolases"/>
    <property type="match status" value="1"/>
</dbReference>
<dbReference type="InterPro" id="IPR025158">
    <property type="entry name" value="Mg_chelat-rel_C"/>
</dbReference>
<dbReference type="SUPFAM" id="SSF54211">
    <property type="entry name" value="Ribosomal protein S5 domain 2-like"/>
    <property type="match status" value="1"/>
</dbReference>
<comment type="caution">
    <text evidence="3">The sequence shown here is derived from an EMBL/GenBank/DDBJ whole genome shotgun (WGS) entry which is preliminary data.</text>
</comment>
<evidence type="ECO:0000313" key="3">
    <source>
        <dbReference type="EMBL" id="PVX39750.1"/>
    </source>
</evidence>
<sequence>MSLAIVYSRASMGVQAPLVTIEVHISNGKPAFVLVGLPEKTVKEAQDRVRSALLNAQFKYPAKRITVNLAPADLPKEGGRFDLPIAIGIGILAASGQIENKHLRQFEFLGELALTGNLRGVQGIIPAILAAKAAHRQMIIAAHNANEASLISEQETYYAHSLLDVVSFLNNQTQLPTAAQLITQSAVKFVEEFPKDLTDIIGQQHAKRALTIAAAGQHNLLFLGPPGTGKTMLASRLTTLLPEMTEQEAIETASVASLVQNELNFSNWKQRPFRAPHHSASLPALVGGGTIPRPGEISLAHNGVLFLDELPEFERKVLDALRQPLESGEIIISRATAKIQFPARFQLIAAMNPSPTGNYQGTHNRTSPQQIMRYLNRLSGPFLDRFDLSIEVPLLPQGMLQSKNERGETSAEVRSKILKVRELQLQRQGKVNAQLTSKEIEQFCPLDNADAIFLENALNKLGLSVRAYHRILKVARTITDLHNAKQINRTHLAEALGYRAMDRLLMKLNNDRA</sequence>
<dbReference type="SMART" id="SM00382">
    <property type="entry name" value="AAA"/>
    <property type="match status" value="1"/>
</dbReference>
<feature type="domain" description="AAA+ ATPase" evidence="2">
    <location>
        <begin position="216"/>
        <end position="396"/>
    </location>
</feature>
<dbReference type="InterPro" id="IPR000523">
    <property type="entry name" value="Mg_chelatse_chII-like_cat_dom"/>
</dbReference>
<dbReference type="GO" id="GO:0005524">
    <property type="term" value="F:ATP binding"/>
    <property type="evidence" value="ECO:0007669"/>
    <property type="project" value="InterPro"/>
</dbReference>
<dbReference type="Gene3D" id="3.30.230.10">
    <property type="match status" value="1"/>
</dbReference>
<name>A0A2U0T7Z4_9PAST</name>
<proteinExistence type="inferred from homology"/>
<evidence type="ECO:0000256" key="1">
    <source>
        <dbReference type="ARBA" id="ARBA00006354"/>
    </source>
</evidence>
<dbReference type="SUPFAM" id="SSF52540">
    <property type="entry name" value="P-loop containing nucleoside triphosphate hydrolases"/>
    <property type="match status" value="1"/>
</dbReference>
<dbReference type="InterPro" id="IPR014721">
    <property type="entry name" value="Ribsml_uS5_D2-typ_fold_subgr"/>
</dbReference>
<dbReference type="Pfam" id="PF13541">
    <property type="entry name" value="ChlI"/>
    <property type="match status" value="1"/>
</dbReference>
<dbReference type="NCBIfam" id="NF007365">
    <property type="entry name" value="PRK09862.1"/>
    <property type="match status" value="1"/>
</dbReference>
<comment type="similarity">
    <text evidence="1">Belongs to the Mg-chelatase subunits D/I family. ComM subfamily.</text>
</comment>
<dbReference type="InterPro" id="IPR003593">
    <property type="entry name" value="AAA+_ATPase"/>
</dbReference>
<dbReference type="OrthoDB" id="9813147at2"/>
<dbReference type="InterPro" id="IPR027417">
    <property type="entry name" value="P-loop_NTPase"/>
</dbReference>
<dbReference type="PANTHER" id="PTHR32039">
    <property type="entry name" value="MAGNESIUM-CHELATASE SUBUNIT CHLI"/>
    <property type="match status" value="1"/>
</dbReference>
<evidence type="ECO:0000259" key="2">
    <source>
        <dbReference type="SMART" id="SM00382"/>
    </source>
</evidence>
<dbReference type="PANTHER" id="PTHR32039:SF7">
    <property type="entry name" value="COMPETENCE PROTEIN COMM"/>
    <property type="match status" value="1"/>
</dbReference>
<evidence type="ECO:0000313" key="4">
    <source>
        <dbReference type="Proteomes" id="UP000245909"/>
    </source>
</evidence>
<dbReference type="NCBIfam" id="TIGR00368">
    <property type="entry name" value="YifB family Mg chelatase-like AAA ATPase"/>
    <property type="match status" value="1"/>
</dbReference>